<dbReference type="Proteomes" id="UP001295444">
    <property type="component" value="Chromosome 05"/>
</dbReference>
<dbReference type="InterPro" id="IPR036322">
    <property type="entry name" value="WD40_repeat_dom_sf"/>
</dbReference>
<evidence type="ECO:0000313" key="9">
    <source>
        <dbReference type="Proteomes" id="UP001295444"/>
    </source>
</evidence>
<evidence type="ECO:0000256" key="5">
    <source>
        <dbReference type="PROSITE-ProRule" id="PRU00221"/>
    </source>
</evidence>
<dbReference type="PROSITE" id="PS50294">
    <property type="entry name" value="WD_REPEATS_REGION"/>
    <property type="match status" value="1"/>
</dbReference>
<keyword evidence="2" id="KW-0479">Metal-binding</keyword>
<reference evidence="8" key="1">
    <citation type="submission" date="2022-03" db="EMBL/GenBank/DDBJ databases">
        <authorList>
            <person name="Alioto T."/>
            <person name="Alioto T."/>
            <person name="Gomez Garrido J."/>
        </authorList>
    </citation>
    <scope>NUCLEOTIDE SEQUENCE</scope>
</reference>
<dbReference type="Gene3D" id="1.10.238.10">
    <property type="entry name" value="EF-hand"/>
    <property type="match status" value="1"/>
</dbReference>
<evidence type="ECO:0000256" key="1">
    <source>
        <dbReference type="ARBA" id="ARBA00022574"/>
    </source>
</evidence>
<dbReference type="PRINTS" id="PR00320">
    <property type="entry name" value="GPROTEINBRPT"/>
</dbReference>
<evidence type="ECO:0000259" key="7">
    <source>
        <dbReference type="PROSITE" id="PS50222"/>
    </source>
</evidence>
<accession>A0AAD1S3E5</accession>
<dbReference type="PANTHER" id="PTHR44324">
    <property type="entry name" value="WD40 REPEAT DOMAIN 95"/>
    <property type="match status" value="1"/>
</dbReference>
<dbReference type="InterPro" id="IPR001680">
    <property type="entry name" value="WD40_rpt"/>
</dbReference>
<feature type="region of interest" description="Disordered" evidence="6">
    <location>
        <begin position="86"/>
        <end position="111"/>
    </location>
</feature>
<dbReference type="PANTHER" id="PTHR44324:SF3">
    <property type="entry name" value="WD REPEAT-CONTAINING PROTEIN 49-LIKE"/>
    <property type="match status" value="1"/>
</dbReference>
<keyword evidence="1 5" id="KW-0853">WD repeat</keyword>
<feature type="region of interest" description="Disordered" evidence="6">
    <location>
        <begin position="1069"/>
        <end position="1101"/>
    </location>
</feature>
<evidence type="ECO:0000313" key="8">
    <source>
        <dbReference type="EMBL" id="CAH2291978.1"/>
    </source>
</evidence>
<dbReference type="SUPFAM" id="SSF47473">
    <property type="entry name" value="EF-hand"/>
    <property type="match status" value="1"/>
</dbReference>
<dbReference type="Pfam" id="PF00400">
    <property type="entry name" value="WD40"/>
    <property type="match status" value="5"/>
</dbReference>
<dbReference type="SMART" id="SM00320">
    <property type="entry name" value="WD40"/>
    <property type="match status" value="10"/>
</dbReference>
<proteinExistence type="predicted"/>
<gene>
    <name evidence="8" type="ORF">PECUL_23A003471</name>
</gene>
<dbReference type="GO" id="GO:0005509">
    <property type="term" value="F:calcium ion binding"/>
    <property type="evidence" value="ECO:0007669"/>
    <property type="project" value="InterPro"/>
</dbReference>
<dbReference type="SUPFAM" id="SSF50978">
    <property type="entry name" value="WD40 repeat-like"/>
    <property type="match status" value="2"/>
</dbReference>
<dbReference type="InterPro" id="IPR018247">
    <property type="entry name" value="EF_Hand_1_Ca_BS"/>
</dbReference>
<dbReference type="InterPro" id="IPR015943">
    <property type="entry name" value="WD40/YVTN_repeat-like_dom_sf"/>
</dbReference>
<dbReference type="InterPro" id="IPR011992">
    <property type="entry name" value="EF-hand-dom_pair"/>
</dbReference>
<feature type="repeat" description="WD" evidence="5">
    <location>
        <begin position="689"/>
        <end position="730"/>
    </location>
</feature>
<evidence type="ECO:0000256" key="2">
    <source>
        <dbReference type="ARBA" id="ARBA00022723"/>
    </source>
</evidence>
<feature type="domain" description="EF-hand" evidence="7">
    <location>
        <begin position="132"/>
        <end position="167"/>
    </location>
</feature>
<dbReference type="EMBL" id="OW240916">
    <property type="protein sequence ID" value="CAH2291978.1"/>
    <property type="molecule type" value="Genomic_DNA"/>
</dbReference>
<name>A0AAD1S3E5_PELCU</name>
<evidence type="ECO:0000256" key="4">
    <source>
        <dbReference type="ARBA" id="ARBA00022837"/>
    </source>
</evidence>
<keyword evidence="9" id="KW-1185">Reference proteome</keyword>
<feature type="repeat" description="WD" evidence="5">
    <location>
        <begin position="553"/>
        <end position="594"/>
    </location>
</feature>
<dbReference type="PROSITE" id="PS50222">
    <property type="entry name" value="EF_HAND_2"/>
    <property type="match status" value="1"/>
</dbReference>
<dbReference type="PROSITE" id="PS00018">
    <property type="entry name" value="EF_HAND_1"/>
    <property type="match status" value="1"/>
</dbReference>
<feature type="repeat" description="WD" evidence="5">
    <location>
        <begin position="601"/>
        <end position="638"/>
    </location>
</feature>
<organism evidence="8 9">
    <name type="scientific">Pelobates cultripes</name>
    <name type="common">Western spadefoot toad</name>
    <dbReference type="NCBI Taxonomy" id="61616"/>
    <lineage>
        <taxon>Eukaryota</taxon>
        <taxon>Metazoa</taxon>
        <taxon>Chordata</taxon>
        <taxon>Craniata</taxon>
        <taxon>Vertebrata</taxon>
        <taxon>Euteleostomi</taxon>
        <taxon>Amphibia</taxon>
        <taxon>Batrachia</taxon>
        <taxon>Anura</taxon>
        <taxon>Pelobatoidea</taxon>
        <taxon>Pelobatidae</taxon>
        <taxon>Pelobates</taxon>
    </lineage>
</organism>
<protein>
    <submittedName>
        <fullName evidence="8">WD repeat-containing on Y chromosome-like</fullName>
    </submittedName>
</protein>
<dbReference type="InterPro" id="IPR051242">
    <property type="entry name" value="WD-EF-hand_domain"/>
</dbReference>
<dbReference type="InterPro" id="IPR019775">
    <property type="entry name" value="WD40_repeat_CS"/>
</dbReference>
<dbReference type="Gene3D" id="2.130.10.10">
    <property type="entry name" value="YVTN repeat-like/Quinoprotein amine dehydrogenase"/>
    <property type="match status" value="3"/>
</dbReference>
<dbReference type="AlphaFoldDB" id="A0AAD1S3E5"/>
<keyword evidence="3" id="KW-0677">Repeat</keyword>
<dbReference type="InterPro" id="IPR020472">
    <property type="entry name" value="WD40_PAC1"/>
</dbReference>
<evidence type="ECO:0000256" key="6">
    <source>
        <dbReference type="SAM" id="MobiDB-lite"/>
    </source>
</evidence>
<feature type="repeat" description="WD" evidence="5">
    <location>
        <begin position="416"/>
        <end position="441"/>
    </location>
</feature>
<sequence length="1120" mass="126975">MPLPPLLQKRAHALQRQLLSESLLQELEVFLKKQGNQKPEKRHLSFSSEENILSFDQNENIRLEEKFRLDDLYALEEVFAKHNLKEAETDDAGGTQKPSLNRRKPKETVQREGNLTLREFQNVLSDLFGSEYWDDHMELLFNKVDTSCDGYVDWSEFCTYLLLQYKEKDYIVARKTTFLGPPVIKFCLRNKQEPTSRILAITYPPPLWFVSVSKGGGLTVWSSDLHPQRNYEITSDSHDAQSGKRRFKSWTTDAVYMSNVHKIAVATTSRDIHFFDVSTMNIFEEFHLYGLSDVPTCFGYWYNVKSPGECSLLLWGDDSGGINLLRFLKPNSGVFERTFTQQPGPHKIYMQDLKDHSSLLNYQAIPNVHPEAITKLQYIPEQELLITSAGSSTSSIVIMDIHQKGKVYTWNISKGVRCFDYSKTMNLLVTGGLDHKVRLWNQYVPSRPIAVLPEHTMAILDVAIYEPLGQIFTINKNGGPQEYIVLKVWDIFSHSCLQTLVLKFPCVQPGRIHEQGNFPFLLVPKTPPQLLVSYSDYIGMLRLAQADPKEDTLVTHDAPLSSVLYNSFFHQVITSSEDSTIAVWDVETGTKCLLLNNVHGSEEITCMSFDRSQRKLITGARNGTLKVWNIQNGHNLHRLQPVDEAEITCVLPLRDHTLLSVGWNRKIVVYDVANMENMYVSADVSWRGGHPHKEDILTADFCSSLGLLVTASFDGEIIVWNVETQRVYLYLKKCPYSRQASNPRTESSGKACKPSLRPVSKYLLKRQSCGPKSQPPVDKVLFLHHRATLKDAAILISSEAGTLRWWSIFSHQSKFGYFYVPNQMDDSVFALSSNEVNSVLVSGDTSGFIQVWDISQYALQATDQLQEERPPLLFSWKAHDSTVVNVESFLLDSEHFIVSGSSDQTAKLWTQNGKCVGTFGQSKTWNLRNPATYQHCTTEDSENKQRRDLLTGKQLLRRDERGGRTFDNEIEEESLAIMTKSIPEKPEQGGAQPADIANVDASLNSEAFSGRGLQKELSKKPISKKERRLLNTEIDVNKCNRFGKLCSPFQALATSEVQEFTLPRNLPLRMRSDSGVGTEGPDRAFSQGANPGKFRKTSQTSQVKTTLLPELDKYSRLNVV</sequence>
<dbReference type="PROSITE" id="PS00678">
    <property type="entry name" value="WD_REPEATS_1"/>
    <property type="match status" value="3"/>
</dbReference>
<evidence type="ECO:0000256" key="3">
    <source>
        <dbReference type="ARBA" id="ARBA00022737"/>
    </source>
</evidence>
<dbReference type="InterPro" id="IPR002048">
    <property type="entry name" value="EF_hand_dom"/>
</dbReference>
<keyword evidence="4" id="KW-0106">Calcium</keyword>
<dbReference type="PROSITE" id="PS50082">
    <property type="entry name" value="WD_REPEATS_2"/>
    <property type="match status" value="4"/>
</dbReference>